<evidence type="ECO:0000256" key="6">
    <source>
        <dbReference type="ARBA" id="ARBA00022737"/>
    </source>
</evidence>
<comment type="function">
    <text evidence="12">May act as a cell-binding protein.</text>
</comment>
<feature type="compositionally biased region" description="Basic and acidic residues" evidence="15">
    <location>
        <begin position="561"/>
        <end position="572"/>
    </location>
</feature>
<dbReference type="InterPro" id="IPR020901">
    <property type="entry name" value="Prtase_inh_Kunz-CS"/>
</dbReference>
<feature type="compositionally biased region" description="Low complexity" evidence="15">
    <location>
        <begin position="769"/>
        <end position="779"/>
    </location>
</feature>
<dbReference type="SMART" id="SM00131">
    <property type="entry name" value="KU"/>
    <property type="match status" value="1"/>
</dbReference>
<dbReference type="PROSITE" id="PS50234">
    <property type="entry name" value="VWFA"/>
    <property type="match status" value="2"/>
</dbReference>
<evidence type="ECO:0000313" key="20">
    <source>
        <dbReference type="Proteomes" id="UP001230051"/>
    </source>
</evidence>
<feature type="domain" description="BPTI/Kunitz inhibitor" evidence="18">
    <location>
        <begin position="1119"/>
        <end position="1169"/>
    </location>
</feature>
<dbReference type="PRINTS" id="PR00759">
    <property type="entry name" value="BASICPTASE"/>
</dbReference>
<gene>
    <name evidence="19" type="primary">COL28A1</name>
    <name evidence="19" type="ORF">AOXY_G5611</name>
</gene>
<evidence type="ECO:0000256" key="3">
    <source>
        <dbReference type="ARBA" id="ARBA00022530"/>
    </source>
</evidence>
<accession>A0AAD8GEY5</accession>
<evidence type="ECO:0000313" key="19">
    <source>
        <dbReference type="EMBL" id="KAK1172913.1"/>
    </source>
</evidence>
<dbReference type="EMBL" id="JAGXEW010000004">
    <property type="protein sequence ID" value="KAK1172913.1"/>
    <property type="molecule type" value="Genomic_DNA"/>
</dbReference>
<reference evidence="19" key="1">
    <citation type="submission" date="2022-02" db="EMBL/GenBank/DDBJ databases">
        <title>Atlantic sturgeon de novo genome assembly.</title>
        <authorList>
            <person name="Stock M."/>
            <person name="Klopp C."/>
            <person name="Guiguen Y."/>
            <person name="Cabau C."/>
            <person name="Parinello H."/>
            <person name="Santidrian Yebra-Pimentel E."/>
            <person name="Kuhl H."/>
            <person name="Dirks R.P."/>
            <person name="Guessner J."/>
            <person name="Wuertz S."/>
            <person name="Du K."/>
            <person name="Schartl M."/>
        </authorList>
    </citation>
    <scope>NUCLEOTIDE SEQUENCE</scope>
    <source>
        <strain evidence="19">STURGEONOMICS-FGT-2020</strain>
        <tissue evidence="19">Whole blood</tissue>
    </source>
</reference>
<dbReference type="Gene3D" id="3.40.50.410">
    <property type="entry name" value="von Willebrand factor, type A domain"/>
    <property type="match status" value="2"/>
</dbReference>
<keyword evidence="6" id="KW-0677">Repeat</keyword>
<feature type="region of interest" description="Disordered" evidence="15">
    <location>
        <begin position="252"/>
        <end position="437"/>
    </location>
</feature>
<evidence type="ECO:0000256" key="16">
    <source>
        <dbReference type="SAM" id="SignalP"/>
    </source>
</evidence>
<keyword evidence="11" id="KW-1015">Disulfide bond</keyword>
<evidence type="ECO:0000256" key="12">
    <source>
        <dbReference type="ARBA" id="ARBA00058139"/>
    </source>
</evidence>
<keyword evidence="20" id="KW-1185">Reference proteome</keyword>
<evidence type="ECO:0000256" key="5">
    <source>
        <dbReference type="ARBA" id="ARBA00022729"/>
    </source>
</evidence>
<evidence type="ECO:0000256" key="13">
    <source>
        <dbReference type="ARBA" id="ARBA00061466"/>
    </source>
</evidence>
<evidence type="ECO:0000256" key="10">
    <source>
        <dbReference type="ARBA" id="ARBA00023119"/>
    </source>
</evidence>
<dbReference type="Pfam" id="PF00092">
    <property type="entry name" value="VWA"/>
    <property type="match status" value="2"/>
</dbReference>
<dbReference type="InterPro" id="IPR036880">
    <property type="entry name" value="Kunitz_BPTI_sf"/>
</dbReference>
<feature type="signal peptide" evidence="16">
    <location>
        <begin position="1"/>
        <end position="22"/>
    </location>
</feature>
<evidence type="ECO:0000256" key="15">
    <source>
        <dbReference type="SAM" id="MobiDB-lite"/>
    </source>
</evidence>
<keyword evidence="2" id="KW-0964">Secreted</keyword>
<dbReference type="Proteomes" id="UP001230051">
    <property type="component" value="Unassembled WGS sequence"/>
</dbReference>
<dbReference type="GO" id="GO:0005604">
    <property type="term" value="C:basement membrane"/>
    <property type="evidence" value="ECO:0007669"/>
    <property type="project" value="UniProtKB-SubCell"/>
</dbReference>
<comment type="similarity">
    <text evidence="13">Belongs to the VWA-containing collagen family.</text>
</comment>
<dbReference type="InterPro" id="IPR036465">
    <property type="entry name" value="vWFA_dom_sf"/>
</dbReference>
<dbReference type="FunFam" id="3.40.50.410:FF:000003">
    <property type="entry name" value="Collagen type VI alpha 3 chain"/>
    <property type="match status" value="1"/>
</dbReference>
<keyword evidence="4" id="KW-0646">Protease inhibitor</keyword>
<dbReference type="PROSITE" id="PS00280">
    <property type="entry name" value="BPTI_KUNITZ_1"/>
    <property type="match status" value="1"/>
</dbReference>
<dbReference type="InterPro" id="IPR002035">
    <property type="entry name" value="VWF_A"/>
</dbReference>
<dbReference type="GO" id="GO:0005581">
    <property type="term" value="C:collagen trimer"/>
    <property type="evidence" value="ECO:0007669"/>
    <property type="project" value="UniProtKB-KW"/>
</dbReference>
<proteinExistence type="inferred from homology"/>
<dbReference type="InterPro" id="IPR008160">
    <property type="entry name" value="Collagen"/>
</dbReference>
<keyword evidence="7" id="KW-0084">Basement membrane</keyword>
<evidence type="ECO:0000259" key="17">
    <source>
        <dbReference type="PROSITE" id="PS50234"/>
    </source>
</evidence>
<dbReference type="Gene3D" id="4.10.410.10">
    <property type="entry name" value="Pancreatic trypsin inhibitor Kunitz domain"/>
    <property type="match status" value="1"/>
</dbReference>
<dbReference type="InterPro" id="IPR050525">
    <property type="entry name" value="ECM_Assembly_Org"/>
</dbReference>
<dbReference type="GO" id="GO:0004867">
    <property type="term" value="F:serine-type endopeptidase inhibitor activity"/>
    <property type="evidence" value="ECO:0007669"/>
    <property type="project" value="UniProtKB-KW"/>
</dbReference>
<dbReference type="PRINTS" id="PR00453">
    <property type="entry name" value="VWFADOMAIN"/>
</dbReference>
<dbReference type="SMART" id="SM00327">
    <property type="entry name" value="VWA"/>
    <property type="match status" value="2"/>
</dbReference>
<feature type="domain" description="VWFA" evidence="17">
    <location>
        <begin position="49"/>
        <end position="232"/>
    </location>
</feature>
<dbReference type="SUPFAM" id="SSF53300">
    <property type="entry name" value="vWA-like"/>
    <property type="match status" value="2"/>
</dbReference>
<evidence type="ECO:0000259" key="18">
    <source>
        <dbReference type="PROSITE" id="PS50279"/>
    </source>
</evidence>
<evidence type="ECO:0000256" key="1">
    <source>
        <dbReference type="ARBA" id="ARBA00004302"/>
    </source>
</evidence>
<protein>
    <recommendedName>
        <fullName evidence="14">Collagen alpha-1(XXVIII) chain</fullName>
    </recommendedName>
</protein>
<dbReference type="Pfam" id="PF01391">
    <property type="entry name" value="Collagen"/>
    <property type="match status" value="1"/>
</dbReference>
<evidence type="ECO:0000256" key="14">
    <source>
        <dbReference type="ARBA" id="ARBA00070674"/>
    </source>
</evidence>
<dbReference type="CDD" id="cd22628">
    <property type="entry name" value="Kunitz_collagen_alpha1_XXVIII"/>
    <property type="match status" value="1"/>
</dbReference>
<keyword evidence="9" id="KW-0722">Serine protease inhibitor</keyword>
<dbReference type="GO" id="GO:0007155">
    <property type="term" value="P:cell adhesion"/>
    <property type="evidence" value="ECO:0007669"/>
    <property type="project" value="UniProtKB-KW"/>
</dbReference>
<evidence type="ECO:0000256" key="8">
    <source>
        <dbReference type="ARBA" id="ARBA00022889"/>
    </source>
</evidence>
<evidence type="ECO:0000256" key="11">
    <source>
        <dbReference type="ARBA" id="ARBA00023157"/>
    </source>
</evidence>
<dbReference type="FunFam" id="4.10.410.10:FF:000020">
    <property type="entry name" value="Collagen, type VI, alpha 3"/>
    <property type="match status" value="1"/>
</dbReference>
<dbReference type="Pfam" id="PF00014">
    <property type="entry name" value="Kunitz_BPTI"/>
    <property type="match status" value="1"/>
</dbReference>
<dbReference type="InterPro" id="IPR002223">
    <property type="entry name" value="Kunitz_BPTI"/>
</dbReference>
<evidence type="ECO:0000256" key="9">
    <source>
        <dbReference type="ARBA" id="ARBA00022900"/>
    </source>
</evidence>
<keyword evidence="10 19" id="KW-0176">Collagen</keyword>
<evidence type="ECO:0000256" key="2">
    <source>
        <dbReference type="ARBA" id="ARBA00022525"/>
    </source>
</evidence>
<keyword evidence="3" id="KW-0272">Extracellular matrix</keyword>
<evidence type="ECO:0000256" key="7">
    <source>
        <dbReference type="ARBA" id="ARBA00022869"/>
    </source>
</evidence>
<dbReference type="PANTHER" id="PTHR24020:SF87">
    <property type="entry name" value="COLLAGEN ALPHA-1(VI) CHAIN-LIKE"/>
    <property type="match status" value="1"/>
</dbReference>
<keyword evidence="5 16" id="KW-0732">Signal</keyword>
<organism evidence="19 20">
    <name type="scientific">Acipenser oxyrinchus oxyrinchus</name>
    <dbReference type="NCBI Taxonomy" id="40147"/>
    <lineage>
        <taxon>Eukaryota</taxon>
        <taxon>Metazoa</taxon>
        <taxon>Chordata</taxon>
        <taxon>Craniata</taxon>
        <taxon>Vertebrata</taxon>
        <taxon>Euteleostomi</taxon>
        <taxon>Actinopterygii</taxon>
        <taxon>Chondrostei</taxon>
        <taxon>Acipenseriformes</taxon>
        <taxon>Acipenseridae</taxon>
        <taxon>Acipenser</taxon>
    </lineage>
</organism>
<dbReference type="CDD" id="cd01472">
    <property type="entry name" value="vWA_collagen"/>
    <property type="match status" value="1"/>
</dbReference>
<dbReference type="SUPFAM" id="SSF57362">
    <property type="entry name" value="BPTI-like"/>
    <property type="match status" value="1"/>
</dbReference>
<dbReference type="AlphaFoldDB" id="A0AAD8GEY5"/>
<dbReference type="FunFam" id="3.40.50.410:FF:000051">
    <property type="entry name" value="Collagen type XXVIII alpha 1 chain"/>
    <property type="match status" value="1"/>
</dbReference>
<dbReference type="PANTHER" id="PTHR24020">
    <property type="entry name" value="COLLAGEN ALPHA"/>
    <property type="match status" value="1"/>
</dbReference>
<sequence>MWKRAAVLWLLLLAVNPDVAHGQNRKKTRWKPSNLILRDEGKGLFCPLDIAFILDSSESAKNIMFERQKAFVQDFSERVMQMMSPSGIPLNIRLAALQYSSTVKKDHPFRDWQNIQVFKNRVRSMAYIGQGTYSSYAITNATQLFETEAKHGSVKVALLMTDGKDHPRNPDILVAATTAKNHGIKLFTIGLSALANERTSIVKLRSIASVPSEQYMHSLTDPYLQDKLLNELVSMQFMSNCQQPKQPCVCKAGERGPPGSPVRAAHCQSGNDGRDGAKGNKGPKGESGINGLPGNEGPVGRPGFKGNKGERGECGAPGTKGDRGPEGPPAPRGPRGEKGLIGPRGDQGPQGNPGPKGDRGPTGPSGPPGDNGIGFPGSKGDKGSQGRPGPTGPIGIGEPGLPGPPAPPGIQGSIGPPGEGLPGAKGDRGYEGPRGMRGLPGVGIKGEKGDFGPSGLPGPVGFPGNGIQGEKGDQGPVGPIGLRGLSGIGLSGPKGDQGFPGEPGLPGDRGVGETGPKGDAGTPGLPGIHGIPGEDGAVGPKGESGSVGLRGPEGAPGKGISGEKGDKGDRGPRGLPGLQGQVGPMGPKGVTGNTGQTGMPGPPGRGIQGPKGDPGQVGPSGPVGEPGIGITGPKGERGLPGPSGPIGPKGDGYPGPPGPSGLPGPSGEAGPEGKGLPGSKGDRGLPGFPGPAGLLGIGVAGPKGSVGQAGPPGSPGLPGEGIQGPKGEPGFQGVPGPRGPPGEGFPGEKGDHGFSGARGRQGDKGEFGEPGPTGTPGMPGQKGELGLTREEVIKIIREICGCGVKCRESPLELVFVIDSSESVGPENFDVVKDFVIALIDRVSVSREGTRIGVVQYSHINVVVVNLQQYSNQDDVKAAVRSMTYLGEGTYTGSAIQKANQIFQASRPGVRKVAIVITDGQADKRDSVKLEAVVTEAHSASIEMFVTGVVNRSDPFYLDFKNEMNMIASDPDEEHIYLIDDFMTLPELESKLLSRICESEDGALFSPVLNSILPPGIATTSDLVKEKLERSDTPFVNKDYSTLSREPGPPGESGTPSGPQGNRIGIANDRIAPSSNKTSISPVAGPLVPTRKPFAPVTEHQQTLPRASPTQETFFSDLRCEETLEPGTCREYAVKWYYDSTANACAQFWYGGCNGNGNRFDTEDDCKDYCVRAKKK</sequence>
<feature type="chain" id="PRO_5042220275" description="Collagen alpha-1(XXVIII) chain" evidence="16">
    <location>
        <begin position="23"/>
        <end position="1175"/>
    </location>
</feature>
<dbReference type="PROSITE" id="PS50279">
    <property type="entry name" value="BPTI_KUNITZ_2"/>
    <property type="match status" value="1"/>
</dbReference>
<name>A0AAD8GEY5_ACIOX</name>
<comment type="caution">
    <text evidence="19">The sequence shown here is derived from an EMBL/GenBank/DDBJ whole genome shotgun (WGS) entry which is preliminary data.</text>
</comment>
<comment type="subcellular location">
    <subcellularLocation>
        <location evidence="1">Secreted</location>
        <location evidence="1">Extracellular space</location>
        <location evidence="1">Extracellular matrix</location>
        <location evidence="1">Basement membrane</location>
    </subcellularLocation>
</comment>
<evidence type="ECO:0000256" key="4">
    <source>
        <dbReference type="ARBA" id="ARBA00022690"/>
    </source>
</evidence>
<feature type="region of interest" description="Disordered" evidence="15">
    <location>
        <begin position="494"/>
        <end position="784"/>
    </location>
</feature>
<feature type="region of interest" description="Disordered" evidence="15">
    <location>
        <begin position="1034"/>
        <end position="1086"/>
    </location>
</feature>
<feature type="compositionally biased region" description="Low complexity" evidence="15">
    <location>
        <begin position="1051"/>
        <end position="1060"/>
    </location>
</feature>
<feature type="domain" description="VWFA" evidence="17">
    <location>
        <begin position="812"/>
        <end position="995"/>
    </location>
</feature>
<keyword evidence="8" id="KW-0130">Cell adhesion</keyword>